<dbReference type="FunFam" id="3.20.20.100:FF:000015">
    <property type="entry name" value="Oxidoreductase, aldo/keto reductase family"/>
    <property type="match status" value="1"/>
</dbReference>
<evidence type="ECO:0000256" key="6">
    <source>
        <dbReference type="PIRSR" id="PIRSR000097-3"/>
    </source>
</evidence>
<evidence type="ECO:0000313" key="9">
    <source>
        <dbReference type="Proteomes" id="UP000319731"/>
    </source>
</evidence>
<evidence type="ECO:0000256" key="3">
    <source>
        <dbReference type="ARBA" id="ARBA00023002"/>
    </source>
</evidence>
<dbReference type="Proteomes" id="UP000319731">
    <property type="component" value="Unassembled WGS sequence"/>
</dbReference>
<gene>
    <name evidence="8" type="ORF">SmJEL517_g00451</name>
</gene>
<comment type="similarity">
    <text evidence="1">Belongs to the aldo/keto reductase family.</text>
</comment>
<dbReference type="EMBL" id="QEAO01000002">
    <property type="protein sequence ID" value="TPX37561.1"/>
    <property type="molecule type" value="Genomic_DNA"/>
</dbReference>
<evidence type="ECO:0000256" key="1">
    <source>
        <dbReference type="ARBA" id="ARBA00007905"/>
    </source>
</evidence>
<dbReference type="InterPro" id="IPR020471">
    <property type="entry name" value="AKR"/>
</dbReference>
<feature type="site" description="Lowers pKa of active site Tyr" evidence="6">
    <location>
        <position position="105"/>
    </location>
</feature>
<dbReference type="InterPro" id="IPR018170">
    <property type="entry name" value="Aldo/ket_reductase_CS"/>
</dbReference>
<feature type="binding site" evidence="5">
    <location>
        <position position="140"/>
    </location>
    <ligand>
        <name>substrate</name>
    </ligand>
</feature>
<feature type="active site" description="Proton donor" evidence="4">
    <location>
        <position position="80"/>
    </location>
</feature>
<feature type="domain" description="NADP-dependent oxidoreductase" evidence="7">
    <location>
        <begin position="59"/>
        <end position="287"/>
    </location>
</feature>
<dbReference type="PROSITE" id="PS00063">
    <property type="entry name" value="ALDOKETO_REDUCTASE_3"/>
    <property type="match status" value="1"/>
</dbReference>
<dbReference type="PRINTS" id="PR00069">
    <property type="entry name" value="ALDKETRDTASE"/>
</dbReference>
<dbReference type="Pfam" id="PF00248">
    <property type="entry name" value="Aldo_ket_red"/>
    <property type="match status" value="1"/>
</dbReference>
<keyword evidence="9" id="KW-1185">Reference proteome</keyword>
<keyword evidence="2" id="KW-0521">NADP</keyword>
<evidence type="ECO:0000313" key="8">
    <source>
        <dbReference type="EMBL" id="TPX37561.1"/>
    </source>
</evidence>
<sequence>MSHPSSETVELATLPSLKVLPFRTTFVRQSPRPASMPLTQSITLNDGNNIPVIAKGKECAQAVTWALQAGYRHIDTAQIYGNEEQVAAGILASGVPRSEIYITTKVYWNSSSVTQQDTIQKCEESLRKLKTDYVDLYLIHAPQPGTRKETWLALESLKKAGKAKSIGISNYGVHHIKEMDEYATIVPAVNQFEVHPFLAQDDVVAECKARGIAVEAWGSVTRGRDLEDPRLVAIAGKYGKTSAQILLRWAVDQGYIIIPKSVHKNRIIENQDVFDFKLDEGDLKEMATFNVNSATGWVPQAWE</sequence>
<dbReference type="AlphaFoldDB" id="A0A507CDI3"/>
<evidence type="ECO:0000256" key="4">
    <source>
        <dbReference type="PIRSR" id="PIRSR000097-1"/>
    </source>
</evidence>
<dbReference type="PANTHER" id="PTHR43827">
    <property type="entry name" value="2,5-DIKETO-D-GLUCONIC ACID REDUCTASE"/>
    <property type="match status" value="1"/>
</dbReference>
<name>A0A507CDI3_9FUNG</name>
<dbReference type="PANTHER" id="PTHR43827:SF3">
    <property type="entry name" value="NADP-DEPENDENT OXIDOREDUCTASE DOMAIN-CONTAINING PROTEIN"/>
    <property type="match status" value="1"/>
</dbReference>
<dbReference type="PIRSF" id="PIRSF000097">
    <property type="entry name" value="AKR"/>
    <property type="match status" value="1"/>
</dbReference>
<accession>A0A507CDI3</accession>
<dbReference type="SUPFAM" id="SSF51430">
    <property type="entry name" value="NAD(P)-linked oxidoreductase"/>
    <property type="match status" value="1"/>
</dbReference>
<dbReference type="PROSITE" id="PS00062">
    <property type="entry name" value="ALDOKETO_REDUCTASE_2"/>
    <property type="match status" value="1"/>
</dbReference>
<reference evidence="8 9" key="1">
    <citation type="journal article" date="2019" name="Sci. Rep.">
        <title>Comparative genomics of chytrid fungi reveal insights into the obligate biotrophic and pathogenic lifestyle of Synchytrium endobioticum.</title>
        <authorList>
            <person name="van de Vossenberg B.T.L.H."/>
            <person name="Warris S."/>
            <person name="Nguyen H.D.T."/>
            <person name="van Gent-Pelzer M.P.E."/>
            <person name="Joly D.L."/>
            <person name="van de Geest H.C."/>
            <person name="Bonants P.J.M."/>
            <person name="Smith D.S."/>
            <person name="Levesque C.A."/>
            <person name="van der Lee T.A.J."/>
        </authorList>
    </citation>
    <scope>NUCLEOTIDE SEQUENCE [LARGE SCALE GENOMIC DNA]</scope>
    <source>
        <strain evidence="8 9">JEL517</strain>
    </source>
</reference>
<dbReference type="InterPro" id="IPR023210">
    <property type="entry name" value="NADP_OxRdtase_dom"/>
</dbReference>
<dbReference type="RefSeq" id="XP_031027472.1">
    <property type="nucleotide sequence ID" value="XM_031166380.1"/>
</dbReference>
<evidence type="ECO:0000256" key="5">
    <source>
        <dbReference type="PIRSR" id="PIRSR000097-2"/>
    </source>
</evidence>
<dbReference type="OrthoDB" id="416253at2759"/>
<dbReference type="Gene3D" id="3.20.20.100">
    <property type="entry name" value="NADP-dependent oxidoreductase domain"/>
    <property type="match status" value="1"/>
</dbReference>
<dbReference type="GeneID" id="42001677"/>
<organism evidence="8 9">
    <name type="scientific">Synchytrium microbalum</name>
    <dbReference type="NCBI Taxonomy" id="1806994"/>
    <lineage>
        <taxon>Eukaryota</taxon>
        <taxon>Fungi</taxon>
        <taxon>Fungi incertae sedis</taxon>
        <taxon>Chytridiomycota</taxon>
        <taxon>Chytridiomycota incertae sedis</taxon>
        <taxon>Chytridiomycetes</taxon>
        <taxon>Synchytriales</taxon>
        <taxon>Synchytriaceae</taxon>
        <taxon>Synchytrium</taxon>
    </lineage>
</organism>
<keyword evidence="3" id="KW-0560">Oxidoreductase</keyword>
<dbReference type="STRING" id="1806994.A0A507CDI3"/>
<proteinExistence type="inferred from homology"/>
<dbReference type="InterPro" id="IPR036812">
    <property type="entry name" value="NAD(P)_OxRdtase_dom_sf"/>
</dbReference>
<evidence type="ECO:0000256" key="2">
    <source>
        <dbReference type="ARBA" id="ARBA00022857"/>
    </source>
</evidence>
<comment type="caution">
    <text evidence="8">The sequence shown here is derived from an EMBL/GenBank/DDBJ whole genome shotgun (WGS) entry which is preliminary data.</text>
</comment>
<dbReference type="GO" id="GO:0016616">
    <property type="term" value="F:oxidoreductase activity, acting on the CH-OH group of donors, NAD or NADP as acceptor"/>
    <property type="evidence" value="ECO:0007669"/>
    <property type="project" value="UniProtKB-ARBA"/>
</dbReference>
<dbReference type="CDD" id="cd19071">
    <property type="entry name" value="AKR_AKR1-5-like"/>
    <property type="match status" value="1"/>
</dbReference>
<evidence type="ECO:0000259" key="7">
    <source>
        <dbReference type="Pfam" id="PF00248"/>
    </source>
</evidence>
<protein>
    <recommendedName>
        <fullName evidence="7">NADP-dependent oxidoreductase domain-containing protein</fullName>
    </recommendedName>
</protein>